<feature type="non-terminal residue" evidence="1">
    <location>
        <position position="1"/>
    </location>
</feature>
<reference evidence="1" key="1">
    <citation type="submission" date="2019-08" db="EMBL/GenBank/DDBJ databases">
        <title>The genome of the North American firefly Photinus pyralis.</title>
        <authorList>
            <consortium name="Photinus pyralis genome working group"/>
            <person name="Fallon T.R."/>
            <person name="Sander Lower S.E."/>
            <person name="Weng J.-K."/>
        </authorList>
    </citation>
    <scope>NUCLEOTIDE SEQUENCE</scope>
    <source>
        <strain evidence="1">TRF0915ILg1</strain>
        <tissue evidence="1">Whole body</tissue>
    </source>
</reference>
<dbReference type="OrthoDB" id="63112at2759"/>
<dbReference type="GO" id="GO:0031146">
    <property type="term" value="P:SCF-dependent proteasomal ubiquitin-dependent protein catabolic process"/>
    <property type="evidence" value="ECO:0007669"/>
    <property type="project" value="TreeGrafter"/>
</dbReference>
<sequence length="502" mass="56795">GVGTLVVSVAPHILTKLQLCSEPQKGVACLKKSLIQLEQLLVSNIPRYLYDAMAVRVLQAVKDLIDKTKKAFDQLAPISAFLTEMNVVVSLTEIVLNKNLKHIDFSVWPKIMRYVLYKNLGKLSGLEVLNLGSCTGGWRTSENDKCIMDGITRMSNLRSLCLCFDCTDSVIQILGDNCLHLQSLDVTSSRSVTDRSIPSLLKCKQLRELQLHRTSVTVVGFAQLLVGLPKLHDLGRCDEFGSVVKYVHQTYPNAGPFGLKKLQTRDLSTESLRYLVALCPNVEHVCLFHDELISDFMILTTLDNLRELKLSGCAFYADFIKQLLEVRGSSLTSLHLEHVEEIDLNAVMHISQFCPLLKNLVLYNCDFVDQRTPYPRLRVKPYQHLERVFWVVDCAVNHLEFLLSHSVNIRFIHLGSSTGITHASMVKILAVNPMKNLEELRILYSYDMSIRTVELLLASCSKLKVLSELEGWQGISMDELKSFRQYIRSNNFDLDISPTLSY</sequence>
<dbReference type="Proteomes" id="UP000801492">
    <property type="component" value="Unassembled WGS sequence"/>
</dbReference>
<dbReference type="PANTHER" id="PTHR13318">
    <property type="entry name" value="PARTNER OF PAIRED, ISOFORM B-RELATED"/>
    <property type="match status" value="1"/>
</dbReference>
<protein>
    <submittedName>
        <fullName evidence="1">Uncharacterized protein</fullName>
    </submittedName>
</protein>
<dbReference type="SUPFAM" id="SSF52047">
    <property type="entry name" value="RNI-like"/>
    <property type="match status" value="1"/>
</dbReference>
<proteinExistence type="predicted"/>
<dbReference type="AlphaFoldDB" id="A0A8K0C4P7"/>
<comment type="caution">
    <text evidence="1">The sequence shown here is derived from an EMBL/GenBank/DDBJ whole genome shotgun (WGS) entry which is preliminary data.</text>
</comment>
<dbReference type="SMART" id="SM00367">
    <property type="entry name" value="LRR_CC"/>
    <property type="match status" value="3"/>
</dbReference>
<evidence type="ECO:0000313" key="2">
    <source>
        <dbReference type="Proteomes" id="UP000801492"/>
    </source>
</evidence>
<evidence type="ECO:0000313" key="1">
    <source>
        <dbReference type="EMBL" id="KAF2878854.1"/>
    </source>
</evidence>
<accession>A0A8K0C4P7</accession>
<dbReference type="Gene3D" id="3.80.10.10">
    <property type="entry name" value="Ribonuclease Inhibitor"/>
    <property type="match status" value="2"/>
</dbReference>
<dbReference type="InterPro" id="IPR032675">
    <property type="entry name" value="LRR_dom_sf"/>
</dbReference>
<dbReference type="EMBL" id="VTPC01091271">
    <property type="protein sequence ID" value="KAF2878854.1"/>
    <property type="molecule type" value="Genomic_DNA"/>
</dbReference>
<keyword evidence="2" id="KW-1185">Reference proteome</keyword>
<organism evidence="1 2">
    <name type="scientific">Ignelater luminosus</name>
    <name type="common">Cucubano</name>
    <name type="synonym">Pyrophorus luminosus</name>
    <dbReference type="NCBI Taxonomy" id="2038154"/>
    <lineage>
        <taxon>Eukaryota</taxon>
        <taxon>Metazoa</taxon>
        <taxon>Ecdysozoa</taxon>
        <taxon>Arthropoda</taxon>
        <taxon>Hexapoda</taxon>
        <taxon>Insecta</taxon>
        <taxon>Pterygota</taxon>
        <taxon>Neoptera</taxon>
        <taxon>Endopterygota</taxon>
        <taxon>Coleoptera</taxon>
        <taxon>Polyphaga</taxon>
        <taxon>Elateriformia</taxon>
        <taxon>Elateroidea</taxon>
        <taxon>Elateridae</taxon>
        <taxon>Agrypninae</taxon>
        <taxon>Pyrophorini</taxon>
        <taxon>Ignelater</taxon>
    </lineage>
</organism>
<gene>
    <name evidence="1" type="ORF">ILUMI_27318</name>
</gene>
<dbReference type="InterPro" id="IPR006553">
    <property type="entry name" value="Leu-rich_rpt_Cys-con_subtyp"/>
</dbReference>
<name>A0A8K0C4P7_IGNLU</name>
<dbReference type="GO" id="GO:0019005">
    <property type="term" value="C:SCF ubiquitin ligase complex"/>
    <property type="evidence" value="ECO:0007669"/>
    <property type="project" value="TreeGrafter"/>
</dbReference>